<gene>
    <name evidence="1" type="ORF">DCAF_LOCUS26736</name>
</gene>
<reference evidence="1 2" key="1">
    <citation type="submission" date="2024-01" db="EMBL/GenBank/DDBJ databases">
        <authorList>
            <person name="Waweru B."/>
        </authorList>
    </citation>
    <scope>NUCLEOTIDE SEQUENCE [LARGE SCALE GENOMIC DNA]</scope>
</reference>
<dbReference type="AlphaFoldDB" id="A0AAV1SUS4"/>
<organism evidence="1 2">
    <name type="scientific">Dovyalis caffra</name>
    <dbReference type="NCBI Taxonomy" id="77055"/>
    <lineage>
        <taxon>Eukaryota</taxon>
        <taxon>Viridiplantae</taxon>
        <taxon>Streptophyta</taxon>
        <taxon>Embryophyta</taxon>
        <taxon>Tracheophyta</taxon>
        <taxon>Spermatophyta</taxon>
        <taxon>Magnoliopsida</taxon>
        <taxon>eudicotyledons</taxon>
        <taxon>Gunneridae</taxon>
        <taxon>Pentapetalae</taxon>
        <taxon>rosids</taxon>
        <taxon>fabids</taxon>
        <taxon>Malpighiales</taxon>
        <taxon>Salicaceae</taxon>
        <taxon>Flacourtieae</taxon>
        <taxon>Dovyalis</taxon>
    </lineage>
</organism>
<dbReference type="EMBL" id="CAWUPB010001197">
    <property type="protein sequence ID" value="CAK7356464.1"/>
    <property type="molecule type" value="Genomic_DNA"/>
</dbReference>
<evidence type="ECO:0000313" key="1">
    <source>
        <dbReference type="EMBL" id="CAK7356464.1"/>
    </source>
</evidence>
<sequence length="83" mass="9755">MLHILRNIDIVLWGIMRSNPVQVLGFTWHAYCMRTGLEEGYYVHCRNGLKDTKSFSFSEKKKESEKWRIGQTQDTMPDATTCR</sequence>
<name>A0AAV1SUS4_9ROSI</name>
<comment type="caution">
    <text evidence="1">The sequence shown here is derived from an EMBL/GenBank/DDBJ whole genome shotgun (WGS) entry which is preliminary data.</text>
</comment>
<evidence type="ECO:0000313" key="2">
    <source>
        <dbReference type="Proteomes" id="UP001314170"/>
    </source>
</evidence>
<proteinExistence type="predicted"/>
<accession>A0AAV1SUS4</accession>
<keyword evidence="2" id="KW-1185">Reference proteome</keyword>
<protein>
    <submittedName>
        <fullName evidence="1">Uncharacterized protein</fullName>
    </submittedName>
</protein>
<dbReference type="Proteomes" id="UP001314170">
    <property type="component" value="Unassembled WGS sequence"/>
</dbReference>